<dbReference type="EMBL" id="FXAH01000017">
    <property type="protein sequence ID" value="SMF72772.1"/>
    <property type="molecule type" value="Genomic_DNA"/>
</dbReference>
<reference evidence="2" key="1">
    <citation type="submission" date="2017-04" db="EMBL/GenBank/DDBJ databases">
        <authorList>
            <person name="Varghese N."/>
            <person name="Submissions S."/>
        </authorList>
    </citation>
    <scope>NUCLEOTIDE SEQUENCE [LARGE SCALE GENOMIC DNA]</scope>
    <source>
        <strain evidence="2">Ballard 720</strain>
    </source>
</reference>
<name>A0A1X7GPL3_TRICW</name>
<evidence type="ECO:0000313" key="2">
    <source>
        <dbReference type="Proteomes" id="UP000192911"/>
    </source>
</evidence>
<protein>
    <submittedName>
        <fullName evidence="1">Uncharacterized protein</fullName>
    </submittedName>
</protein>
<organism evidence="1 2">
    <name type="scientific">Trinickia caryophylli</name>
    <name type="common">Paraburkholderia caryophylli</name>
    <dbReference type="NCBI Taxonomy" id="28094"/>
    <lineage>
        <taxon>Bacteria</taxon>
        <taxon>Pseudomonadati</taxon>
        <taxon>Pseudomonadota</taxon>
        <taxon>Betaproteobacteria</taxon>
        <taxon>Burkholderiales</taxon>
        <taxon>Burkholderiaceae</taxon>
        <taxon>Trinickia</taxon>
    </lineage>
</organism>
<proteinExistence type="predicted"/>
<dbReference type="Proteomes" id="UP000192911">
    <property type="component" value="Unassembled WGS sequence"/>
</dbReference>
<gene>
    <name evidence="1" type="ORF">SAMN06295900_11747</name>
</gene>
<accession>A0A1X7GPL3</accession>
<keyword evidence="2" id="KW-1185">Reference proteome</keyword>
<sequence length="162" mass="17856">MAGGADIDALIQAVKGLPADVVSDEPRNDNCEPPSLMTMAMSRAAPLCRAMGVETAAVFLAHSELPNAPPLAVIGYMLPYGDDSYRSVVTHLQHDGFVRVDGDPYPELTFRKKRPSWELDDFYRRGELYVSLQRDTDFKHFTVAVGSAAAIRLMSRDVNTCH</sequence>
<dbReference type="AlphaFoldDB" id="A0A1X7GPL3"/>
<evidence type="ECO:0000313" key="1">
    <source>
        <dbReference type="EMBL" id="SMF72772.1"/>
    </source>
</evidence>